<name>A0A9D1HM18_9FIRM</name>
<reference evidence="3" key="1">
    <citation type="submission" date="2020-10" db="EMBL/GenBank/DDBJ databases">
        <authorList>
            <person name="Gilroy R."/>
        </authorList>
    </citation>
    <scope>NUCLEOTIDE SEQUENCE</scope>
    <source>
        <strain evidence="3">2830</strain>
    </source>
</reference>
<dbReference type="InterPro" id="IPR029057">
    <property type="entry name" value="PRTase-like"/>
</dbReference>
<sequence length="235" mass="25798">MNLRREIANLLWPNCTCPICGAKLADDLLCRTCRQTLNGLQNCPHCAGFIPNESCESHSCPRIPETTAMLACFPYTAELRERLRLLKYYHKAQIAATFGNLLAARWRDFATADAQADAIVPVPLYHARFAERGYNQSELLAVTLGRELQIPVYAHAIKRTKNTKAQHSLTFKERADNLHNAFAAGADLPKVKGKRIILLDDIITTGATIRGCVEVLQAGGAAAVYALAVAGHLSK</sequence>
<dbReference type="Gene3D" id="3.40.50.2020">
    <property type="match status" value="1"/>
</dbReference>
<comment type="similarity">
    <text evidence="1">Belongs to the ComF/GntX family.</text>
</comment>
<evidence type="ECO:0000256" key="1">
    <source>
        <dbReference type="ARBA" id="ARBA00008007"/>
    </source>
</evidence>
<comment type="caution">
    <text evidence="3">The sequence shown here is derived from an EMBL/GenBank/DDBJ whole genome shotgun (WGS) entry which is preliminary data.</text>
</comment>
<evidence type="ECO:0000259" key="2">
    <source>
        <dbReference type="Pfam" id="PF00156"/>
    </source>
</evidence>
<feature type="domain" description="Phosphoribosyltransferase" evidence="2">
    <location>
        <begin position="141"/>
        <end position="229"/>
    </location>
</feature>
<dbReference type="AlphaFoldDB" id="A0A9D1HM18"/>
<organism evidence="3 4">
    <name type="scientific">Candidatus Avidehalobacter gallistercoris</name>
    <dbReference type="NCBI Taxonomy" id="2840694"/>
    <lineage>
        <taxon>Bacteria</taxon>
        <taxon>Bacillati</taxon>
        <taxon>Bacillota</taxon>
        <taxon>Clostridia</taxon>
        <taxon>Eubacteriales</taxon>
        <taxon>Peptococcaceae</taxon>
        <taxon>Peptococcaceae incertae sedis</taxon>
        <taxon>Candidatus Avidehalobacter</taxon>
    </lineage>
</organism>
<evidence type="ECO:0000313" key="4">
    <source>
        <dbReference type="Proteomes" id="UP000824124"/>
    </source>
</evidence>
<dbReference type="Pfam" id="PF00156">
    <property type="entry name" value="Pribosyltran"/>
    <property type="match status" value="1"/>
</dbReference>
<dbReference type="InterPro" id="IPR051910">
    <property type="entry name" value="ComF/GntX_DNA_util-trans"/>
</dbReference>
<protein>
    <submittedName>
        <fullName evidence="3">ComF family protein</fullName>
    </submittedName>
</protein>
<accession>A0A9D1HM18</accession>
<dbReference type="CDD" id="cd06223">
    <property type="entry name" value="PRTases_typeI"/>
    <property type="match status" value="1"/>
</dbReference>
<dbReference type="SUPFAM" id="SSF53271">
    <property type="entry name" value="PRTase-like"/>
    <property type="match status" value="1"/>
</dbReference>
<dbReference type="EMBL" id="DVMH01000030">
    <property type="protein sequence ID" value="HIU10811.1"/>
    <property type="molecule type" value="Genomic_DNA"/>
</dbReference>
<reference evidence="3" key="2">
    <citation type="journal article" date="2021" name="PeerJ">
        <title>Extensive microbial diversity within the chicken gut microbiome revealed by metagenomics and culture.</title>
        <authorList>
            <person name="Gilroy R."/>
            <person name="Ravi A."/>
            <person name="Getino M."/>
            <person name="Pursley I."/>
            <person name="Horton D.L."/>
            <person name="Alikhan N.F."/>
            <person name="Baker D."/>
            <person name="Gharbi K."/>
            <person name="Hall N."/>
            <person name="Watson M."/>
            <person name="Adriaenssens E.M."/>
            <person name="Foster-Nyarko E."/>
            <person name="Jarju S."/>
            <person name="Secka A."/>
            <person name="Antonio M."/>
            <person name="Oren A."/>
            <person name="Chaudhuri R.R."/>
            <person name="La Ragione R."/>
            <person name="Hildebrand F."/>
            <person name="Pallen M.J."/>
        </authorList>
    </citation>
    <scope>NUCLEOTIDE SEQUENCE</scope>
    <source>
        <strain evidence="3">2830</strain>
    </source>
</reference>
<dbReference type="Proteomes" id="UP000824124">
    <property type="component" value="Unassembled WGS sequence"/>
</dbReference>
<dbReference type="PANTHER" id="PTHR47505:SF1">
    <property type="entry name" value="DNA UTILIZATION PROTEIN YHGH"/>
    <property type="match status" value="1"/>
</dbReference>
<dbReference type="InterPro" id="IPR000836">
    <property type="entry name" value="PRTase_dom"/>
</dbReference>
<proteinExistence type="inferred from homology"/>
<gene>
    <name evidence="3" type="ORF">IAB00_06205</name>
</gene>
<dbReference type="PANTHER" id="PTHR47505">
    <property type="entry name" value="DNA UTILIZATION PROTEIN YHGH"/>
    <property type="match status" value="1"/>
</dbReference>
<evidence type="ECO:0000313" key="3">
    <source>
        <dbReference type="EMBL" id="HIU10811.1"/>
    </source>
</evidence>